<dbReference type="PRINTS" id="PR00304">
    <property type="entry name" value="TCOMPLEXTCP1"/>
</dbReference>
<dbReference type="InterPro" id="IPR027413">
    <property type="entry name" value="GROEL-like_equatorial_sf"/>
</dbReference>
<organism evidence="6 7">
    <name type="scientific">Dendrosporobacter quercicolus</name>
    <dbReference type="NCBI Taxonomy" id="146817"/>
    <lineage>
        <taxon>Bacteria</taxon>
        <taxon>Bacillati</taxon>
        <taxon>Bacillota</taxon>
        <taxon>Negativicutes</taxon>
        <taxon>Selenomonadales</taxon>
        <taxon>Sporomusaceae</taxon>
        <taxon>Dendrosporobacter</taxon>
    </lineage>
</organism>
<comment type="similarity">
    <text evidence="1">Belongs to the chaperonin (HSP60) family.</text>
</comment>
<dbReference type="InterPro" id="IPR027410">
    <property type="entry name" value="TCP-1-like_intermed_sf"/>
</dbReference>
<keyword evidence="3" id="KW-0547">Nucleotide-binding</keyword>
<dbReference type="Pfam" id="PF00118">
    <property type="entry name" value="Cpn60_TCP1"/>
    <property type="match status" value="1"/>
</dbReference>
<dbReference type="Gene3D" id="3.30.260.10">
    <property type="entry name" value="TCP-1-like chaperonin intermediate domain"/>
    <property type="match status" value="1"/>
</dbReference>
<name>A0A1G9MT65_9FIRM</name>
<comment type="similarity">
    <text evidence="2">Belongs to the TCP-1 chaperonin family.</text>
</comment>
<dbReference type="OrthoDB" id="2379282at2"/>
<dbReference type="SUPFAM" id="SSF52029">
    <property type="entry name" value="GroEL apical domain-like"/>
    <property type="match status" value="1"/>
</dbReference>
<dbReference type="STRING" id="146817.SAMN04488502_101794"/>
<dbReference type="EMBL" id="FNHB01000001">
    <property type="protein sequence ID" value="SDL77482.1"/>
    <property type="molecule type" value="Genomic_DNA"/>
</dbReference>
<keyword evidence="7" id="KW-1185">Reference proteome</keyword>
<dbReference type="InterPro" id="IPR017998">
    <property type="entry name" value="Chaperone_TCP-1"/>
</dbReference>
<dbReference type="SUPFAM" id="SSF48592">
    <property type="entry name" value="GroEL equatorial domain-like"/>
    <property type="match status" value="1"/>
</dbReference>
<evidence type="ECO:0000256" key="5">
    <source>
        <dbReference type="ARBA" id="ARBA00023186"/>
    </source>
</evidence>
<evidence type="ECO:0000256" key="4">
    <source>
        <dbReference type="ARBA" id="ARBA00022840"/>
    </source>
</evidence>
<evidence type="ECO:0000256" key="3">
    <source>
        <dbReference type="ARBA" id="ARBA00022741"/>
    </source>
</evidence>
<keyword evidence="4" id="KW-0067">ATP-binding</keyword>
<keyword evidence="5" id="KW-0143">Chaperone</keyword>
<sequence>MNLKQAGSGAEVDESLAALMTNANAVRAITAAVEGTIGPKGLDTMLVDRFGEVIITNDGVTILDKMEVNHPAARMLINIAKAQQAEVGDGTTTATLMAGALVAEGVNQVLRGVPVARVIEGLKYGIDQALIHLKQQARVLQDIHDPVLPNVARIAGREHEDIAQLVVEAAKLIGMEKLADKKFKLSDIITAQEGADNEVFMGVIIDKERMSEEMPQALSGVKALILDDALEPEEIGDEALGTEAGFKRYIELQEEFKANVHKIVQLGVNVVLADRGVHEIAEEILIDGNVLVIQRMNAKDLRRVAEHVGARMIKRTGLKKSAEDLLKYIGRADTVYQDEKLEQVRILGGKGKPMATILVGAATAEVVGERERIAKDAASSVQATARGGYVPGGGSTEIALARQVEKDRENIKGMAAYGVDCVVNALKRPLAQIVQNAGYNPLEKVEEVIAAQTGQRLDFLGIDCDTGDIADMAALGVLDPAPVKLNAIKAAGEVAVAILRIDTIIKKKEEPDKAAKAAVASEPGLPDF</sequence>
<dbReference type="Gene3D" id="3.50.7.10">
    <property type="entry name" value="GroEL"/>
    <property type="match status" value="1"/>
</dbReference>
<dbReference type="CDD" id="cd00309">
    <property type="entry name" value="chaperonin_type_I_II"/>
    <property type="match status" value="1"/>
</dbReference>
<protein>
    <submittedName>
        <fullName evidence="6">Chaperonin GroEL (HSP60 family)</fullName>
    </submittedName>
</protein>
<dbReference type="Gene3D" id="1.10.560.10">
    <property type="entry name" value="GroEL-like equatorial domain"/>
    <property type="match status" value="1"/>
</dbReference>
<dbReference type="InterPro" id="IPR002194">
    <property type="entry name" value="Chaperonin_TCP-1_CS"/>
</dbReference>
<dbReference type="Proteomes" id="UP000214880">
    <property type="component" value="Unassembled WGS sequence"/>
</dbReference>
<dbReference type="PROSITE" id="PS00751">
    <property type="entry name" value="TCP1_2"/>
    <property type="match status" value="1"/>
</dbReference>
<dbReference type="GO" id="GO:0005524">
    <property type="term" value="F:ATP binding"/>
    <property type="evidence" value="ECO:0007669"/>
    <property type="project" value="UniProtKB-KW"/>
</dbReference>
<dbReference type="GO" id="GO:0051082">
    <property type="term" value="F:unfolded protein binding"/>
    <property type="evidence" value="ECO:0007669"/>
    <property type="project" value="InterPro"/>
</dbReference>
<proteinExistence type="inferred from homology"/>
<gene>
    <name evidence="6" type="ORF">SAMN04488502_101794</name>
</gene>
<evidence type="ECO:0000313" key="7">
    <source>
        <dbReference type="Proteomes" id="UP000214880"/>
    </source>
</evidence>
<dbReference type="PANTHER" id="PTHR11353">
    <property type="entry name" value="CHAPERONIN"/>
    <property type="match status" value="1"/>
</dbReference>
<dbReference type="GO" id="GO:0140662">
    <property type="term" value="F:ATP-dependent protein folding chaperone"/>
    <property type="evidence" value="ECO:0007669"/>
    <property type="project" value="InterPro"/>
</dbReference>
<dbReference type="InterPro" id="IPR027409">
    <property type="entry name" value="GroEL-like_apical_dom_sf"/>
</dbReference>
<dbReference type="GO" id="GO:0016887">
    <property type="term" value="F:ATP hydrolysis activity"/>
    <property type="evidence" value="ECO:0007669"/>
    <property type="project" value="InterPro"/>
</dbReference>
<dbReference type="AlphaFoldDB" id="A0A1G9MT65"/>
<dbReference type="InterPro" id="IPR002423">
    <property type="entry name" value="Cpn60/GroEL/TCP-1"/>
</dbReference>
<evidence type="ECO:0000256" key="1">
    <source>
        <dbReference type="ARBA" id="ARBA00006607"/>
    </source>
</evidence>
<evidence type="ECO:0000313" key="6">
    <source>
        <dbReference type="EMBL" id="SDL77482.1"/>
    </source>
</evidence>
<reference evidence="6 7" key="1">
    <citation type="submission" date="2016-10" db="EMBL/GenBank/DDBJ databases">
        <authorList>
            <person name="de Groot N.N."/>
        </authorList>
    </citation>
    <scope>NUCLEOTIDE SEQUENCE [LARGE SCALE GENOMIC DNA]</scope>
    <source>
        <strain evidence="6 7">DSM 1736</strain>
    </source>
</reference>
<dbReference type="RefSeq" id="WP_092068541.1">
    <property type="nucleotide sequence ID" value="NZ_FNHB01000001.1"/>
</dbReference>
<accession>A0A1G9MT65</accession>
<evidence type="ECO:0000256" key="2">
    <source>
        <dbReference type="ARBA" id="ARBA00008020"/>
    </source>
</evidence>